<evidence type="ECO:0000256" key="9">
    <source>
        <dbReference type="ARBA" id="ARBA00023065"/>
    </source>
</evidence>
<reference evidence="12 13" key="1">
    <citation type="submission" date="2020-07" db="EMBL/GenBank/DDBJ databases">
        <title>Novel species isolated from subtropical streams in China.</title>
        <authorList>
            <person name="Lu H."/>
        </authorList>
    </citation>
    <scope>NUCLEOTIDE SEQUENCE [LARGE SCALE GENOMIC DNA]</scope>
    <source>
        <strain evidence="12 13">FT3S</strain>
    </source>
</reference>
<dbReference type="PANTHER" id="PTHR30042:SF2">
    <property type="entry name" value="POTASSIUM-TRANSPORTING ATPASE KDPC SUBUNIT"/>
    <property type="match status" value="1"/>
</dbReference>
<keyword evidence="7 11" id="KW-0630">Potassium</keyword>
<sequence length="202" mass="20758">MSSHTFSTIRPAVVLFGALTIICGVLYPLAVTGVGAVVFPAQASGSIIEAGGKPVGSELIGQAFSSPSYFWGRPSATSPMPNNGTGSGGANLGPNNPAQIDAVKGRIAALRAADPANPLPIPVDLVTASGSGLDPEISVAAAQYQARRVAAARQLSPERVFALVAAHRRNQYLGFFGEPRVNVLALNLALDAESGQKQGQKR</sequence>
<keyword evidence="8 11" id="KW-1133">Transmembrane helix</keyword>
<keyword evidence="4 11" id="KW-0812">Transmembrane</keyword>
<comment type="function">
    <text evidence="11">Part of the high-affinity ATP-driven potassium transport (or Kdp) system, which catalyzes the hydrolysis of ATP coupled with the electrogenic transport of potassium into the cytoplasm. This subunit acts as a catalytic chaperone that increases the ATP-binding affinity of the ATP-hydrolyzing subunit KdpB by the formation of a transient KdpB/KdpC/ATP ternary complex.</text>
</comment>
<keyword evidence="6 11" id="KW-0067">ATP-binding</keyword>
<dbReference type="InterPro" id="IPR003820">
    <property type="entry name" value="KdpC"/>
</dbReference>
<gene>
    <name evidence="11 12" type="primary">kdpC</name>
    <name evidence="12" type="ORF">H3H36_14440</name>
</gene>
<feature type="transmembrane region" description="Helical" evidence="11">
    <location>
        <begin position="12"/>
        <end position="39"/>
    </location>
</feature>
<comment type="caution">
    <text evidence="12">The sequence shown here is derived from an EMBL/GenBank/DDBJ whole genome shotgun (WGS) entry which is preliminary data.</text>
</comment>
<dbReference type="NCBIfam" id="TIGR00681">
    <property type="entry name" value="kdpC"/>
    <property type="match status" value="1"/>
</dbReference>
<dbReference type="AlphaFoldDB" id="A0A7W2EIJ5"/>
<keyword evidence="1 11" id="KW-0813">Transport</keyword>
<proteinExistence type="inferred from homology"/>
<evidence type="ECO:0000256" key="4">
    <source>
        <dbReference type="ARBA" id="ARBA00022692"/>
    </source>
</evidence>
<dbReference type="PIRSF" id="PIRSF001296">
    <property type="entry name" value="K_ATPase_KdpC"/>
    <property type="match status" value="1"/>
</dbReference>
<comment type="similarity">
    <text evidence="11">Belongs to the KdpC family.</text>
</comment>
<evidence type="ECO:0000313" key="13">
    <source>
        <dbReference type="Proteomes" id="UP000566711"/>
    </source>
</evidence>
<dbReference type="EMBL" id="JACEZS010000011">
    <property type="protein sequence ID" value="MBA5606553.1"/>
    <property type="molecule type" value="Genomic_DNA"/>
</dbReference>
<name>A0A7W2EIJ5_9BURK</name>
<evidence type="ECO:0000256" key="8">
    <source>
        <dbReference type="ARBA" id="ARBA00022989"/>
    </source>
</evidence>
<evidence type="ECO:0000256" key="5">
    <source>
        <dbReference type="ARBA" id="ARBA00022741"/>
    </source>
</evidence>
<evidence type="ECO:0000256" key="10">
    <source>
        <dbReference type="ARBA" id="ARBA00023136"/>
    </source>
</evidence>
<dbReference type="Proteomes" id="UP000566711">
    <property type="component" value="Unassembled WGS sequence"/>
</dbReference>
<protein>
    <recommendedName>
        <fullName evidence="11">Potassium-transporting ATPase KdpC subunit</fullName>
    </recommendedName>
    <alternativeName>
        <fullName evidence="11">ATP phosphohydrolase [potassium-transporting] C chain</fullName>
    </alternativeName>
    <alternativeName>
        <fullName evidence="11">Potassium-binding and translocating subunit C</fullName>
    </alternativeName>
    <alternativeName>
        <fullName evidence="11">Potassium-translocating ATPase C chain</fullName>
    </alternativeName>
</protein>
<comment type="subunit">
    <text evidence="11">The system is composed of three essential subunits: KdpA, KdpB and KdpC.</text>
</comment>
<keyword evidence="10 11" id="KW-0472">Membrane</keyword>
<dbReference type="NCBIfam" id="NF001454">
    <property type="entry name" value="PRK00315.1"/>
    <property type="match status" value="1"/>
</dbReference>
<evidence type="ECO:0000256" key="3">
    <source>
        <dbReference type="ARBA" id="ARBA00022538"/>
    </source>
</evidence>
<accession>A0A7W2EIJ5</accession>
<keyword evidence="3 11" id="KW-0633">Potassium transport</keyword>
<keyword evidence="5 11" id="KW-0547">Nucleotide-binding</keyword>
<organism evidence="12 13">
    <name type="scientific">Rugamonas fusca</name>
    <dbReference type="NCBI Taxonomy" id="2758568"/>
    <lineage>
        <taxon>Bacteria</taxon>
        <taxon>Pseudomonadati</taxon>
        <taxon>Pseudomonadota</taxon>
        <taxon>Betaproteobacteria</taxon>
        <taxon>Burkholderiales</taxon>
        <taxon>Oxalobacteraceae</taxon>
        <taxon>Telluria group</taxon>
        <taxon>Rugamonas</taxon>
    </lineage>
</organism>
<evidence type="ECO:0000256" key="11">
    <source>
        <dbReference type="HAMAP-Rule" id="MF_00276"/>
    </source>
</evidence>
<keyword evidence="9 11" id="KW-0406">Ion transport</keyword>
<dbReference type="GO" id="GO:0005886">
    <property type="term" value="C:plasma membrane"/>
    <property type="evidence" value="ECO:0007669"/>
    <property type="project" value="UniProtKB-SubCell"/>
</dbReference>
<evidence type="ECO:0000256" key="7">
    <source>
        <dbReference type="ARBA" id="ARBA00022958"/>
    </source>
</evidence>
<dbReference type="PANTHER" id="PTHR30042">
    <property type="entry name" value="POTASSIUM-TRANSPORTING ATPASE C CHAIN"/>
    <property type="match status" value="1"/>
</dbReference>
<keyword evidence="13" id="KW-1185">Reference proteome</keyword>
<comment type="subcellular location">
    <subcellularLocation>
        <location evidence="11">Cell membrane</location>
        <topology evidence="11">Single-pass membrane protein</topology>
    </subcellularLocation>
</comment>
<dbReference type="RefSeq" id="WP_182218747.1">
    <property type="nucleotide sequence ID" value="NZ_JACEZS010000011.1"/>
</dbReference>
<keyword evidence="2 11" id="KW-1003">Cell membrane</keyword>
<evidence type="ECO:0000256" key="2">
    <source>
        <dbReference type="ARBA" id="ARBA00022475"/>
    </source>
</evidence>
<evidence type="ECO:0000256" key="1">
    <source>
        <dbReference type="ARBA" id="ARBA00022448"/>
    </source>
</evidence>
<evidence type="ECO:0000256" key="6">
    <source>
        <dbReference type="ARBA" id="ARBA00022840"/>
    </source>
</evidence>
<dbReference type="GO" id="GO:0008556">
    <property type="term" value="F:P-type potassium transmembrane transporter activity"/>
    <property type="evidence" value="ECO:0007669"/>
    <property type="project" value="InterPro"/>
</dbReference>
<dbReference type="Pfam" id="PF02669">
    <property type="entry name" value="KdpC"/>
    <property type="match status" value="1"/>
</dbReference>
<dbReference type="GO" id="GO:0005524">
    <property type="term" value="F:ATP binding"/>
    <property type="evidence" value="ECO:0007669"/>
    <property type="project" value="UniProtKB-UniRule"/>
</dbReference>
<dbReference type="HAMAP" id="MF_00276">
    <property type="entry name" value="KdpC"/>
    <property type="match status" value="1"/>
</dbReference>
<evidence type="ECO:0000313" key="12">
    <source>
        <dbReference type="EMBL" id="MBA5606553.1"/>
    </source>
</evidence>